<feature type="region of interest" description="Disordered" evidence="1">
    <location>
        <begin position="440"/>
        <end position="459"/>
    </location>
</feature>
<dbReference type="AlphaFoldDB" id="A0A843XG59"/>
<feature type="compositionally biased region" description="Low complexity" evidence="1">
    <location>
        <begin position="295"/>
        <end position="304"/>
    </location>
</feature>
<evidence type="ECO:0000256" key="1">
    <source>
        <dbReference type="SAM" id="MobiDB-lite"/>
    </source>
</evidence>
<feature type="compositionally biased region" description="Low complexity" evidence="1">
    <location>
        <begin position="530"/>
        <end position="548"/>
    </location>
</feature>
<dbReference type="EMBL" id="NMUH01008042">
    <property type="protein sequence ID" value="MQM18221.1"/>
    <property type="molecule type" value="Genomic_DNA"/>
</dbReference>
<sequence>LRVSAPLLTLIFQKPSLFKSMAAPVVFGSVGGYGAEFLTTEQQERFTFVKTKLCGNKTVDIANLEKNGMHNIVAAMERMKWMEIATFSEVSYPDLVKAFYVCLRTEADGSLTSSVKGPEFRLKDGKLDINQMNAFNHLLHFVVCQILVPRSATFSTCTKADSDMMFWAIQNKEINLAEVILERMKFAHDQIWDTKSKLNVSLPYAHLLSKLFKHFGINLSGAVVEKMGQAIRSRNLRKSGFSVVNGVWTKTSVAEGEAIIGKAQEVQEEVGEAAVQLNQEESVAVAAEVQEENPEAPAAAVPDAPIDPESARGESQVVQEKSAEQVVALAEEQEADFIQEIVEEISLSDRRIEDIPLEHLVPVEEFQEIAPPSSRIGSVLRRALESIPSTQYVEKVASKKQEAVASGHTDEIVIEEAPSQGEQEVTHDDIVVDGAPIQGEQEVDEQTTPQGEGTGSVPLINEEHDNFVEPSERPVNEIGALSTEVHNLRDDFRMFKQLCKWMKSEFDSVKKLISSREQSSSAPPVPSPAAPVSSSGPSEAKQQESLLEQSLLEETYTCEYKASKCPYP</sequence>
<accession>A0A843XG59</accession>
<dbReference type="Proteomes" id="UP000652761">
    <property type="component" value="Unassembled WGS sequence"/>
</dbReference>
<evidence type="ECO:0000313" key="3">
    <source>
        <dbReference type="Proteomes" id="UP000652761"/>
    </source>
</evidence>
<keyword evidence="3" id="KW-1185">Reference proteome</keyword>
<reference evidence="2" key="1">
    <citation type="submission" date="2017-07" db="EMBL/GenBank/DDBJ databases">
        <title>Taro Niue Genome Assembly and Annotation.</title>
        <authorList>
            <person name="Atibalentja N."/>
            <person name="Keating K."/>
            <person name="Fields C.J."/>
        </authorList>
    </citation>
    <scope>NUCLEOTIDE SEQUENCE</scope>
    <source>
        <strain evidence="2">Niue_2</strain>
        <tissue evidence="2">Leaf</tissue>
    </source>
</reference>
<organism evidence="2 3">
    <name type="scientific">Colocasia esculenta</name>
    <name type="common">Wild taro</name>
    <name type="synonym">Arum esculentum</name>
    <dbReference type="NCBI Taxonomy" id="4460"/>
    <lineage>
        <taxon>Eukaryota</taxon>
        <taxon>Viridiplantae</taxon>
        <taxon>Streptophyta</taxon>
        <taxon>Embryophyta</taxon>
        <taxon>Tracheophyta</taxon>
        <taxon>Spermatophyta</taxon>
        <taxon>Magnoliopsida</taxon>
        <taxon>Liliopsida</taxon>
        <taxon>Araceae</taxon>
        <taxon>Aroideae</taxon>
        <taxon>Colocasieae</taxon>
        <taxon>Colocasia</taxon>
    </lineage>
</organism>
<protein>
    <submittedName>
        <fullName evidence="2">Uncharacterized protein</fullName>
    </submittedName>
</protein>
<gene>
    <name evidence="2" type="ORF">Taro_051210</name>
</gene>
<name>A0A843XG59_COLES</name>
<feature type="non-terminal residue" evidence="2">
    <location>
        <position position="568"/>
    </location>
</feature>
<evidence type="ECO:0000313" key="2">
    <source>
        <dbReference type="EMBL" id="MQM18221.1"/>
    </source>
</evidence>
<proteinExistence type="predicted"/>
<comment type="caution">
    <text evidence="2">The sequence shown here is derived from an EMBL/GenBank/DDBJ whole genome shotgun (WGS) entry which is preliminary data.</text>
</comment>
<feature type="region of interest" description="Disordered" evidence="1">
    <location>
        <begin position="292"/>
        <end position="315"/>
    </location>
</feature>
<feature type="region of interest" description="Disordered" evidence="1">
    <location>
        <begin position="512"/>
        <end position="548"/>
    </location>
</feature>